<feature type="region of interest" description="Disordered" evidence="8">
    <location>
        <begin position="603"/>
        <end position="623"/>
    </location>
</feature>
<dbReference type="EMBL" id="KZ824271">
    <property type="protein sequence ID" value="RAL15552.1"/>
    <property type="molecule type" value="Genomic_DNA"/>
</dbReference>
<feature type="compositionally biased region" description="Low complexity" evidence="8">
    <location>
        <begin position="1"/>
        <end position="19"/>
    </location>
</feature>
<dbReference type="Gene3D" id="2.40.50.140">
    <property type="entry name" value="Nucleic acid-binding proteins"/>
    <property type="match status" value="1"/>
</dbReference>
<evidence type="ECO:0000256" key="2">
    <source>
        <dbReference type="ARBA" id="ARBA00009679"/>
    </source>
</evidence>
<dbReference type="InterPro" id="IPR040184">
    <property type="entry name" value="Mcm10"/>
</dbReference>
<feature type="domain" description="Zinc finger Mcm10/DnaG-type" evidence="9">
    <location>
        <begin position="531"/>
        <end position="576"/>
    </location>
</feature>
<feature type="compositionally biased region" description="Polar residues" evidence="8">
    <location>
        <begin position="112"/>
        <end position="123"/>
    </location>
</feature>
<accession>A0A395I5P4</accession>
<evidence type="ECO:0000256" key="6">
    <source>
        <dbReference type="ARBA" id="ARBA00022833"/>
    </source>
</evidence>
<dbReference type="GO" id="GO:0006270">
    <property type="term" value="P:DNA replication initiation"/>
    <property type="evidence" value="ECO:0007669"/>
    <property type="project" value="InterPro"/>
</dbReference>
<dbReference type="Pfam" id="PF22379">
    <property type="entry name" value="OB_MCM10"/>
    <property type="match status" value="1"/>
</dbReference>
<feature type="compositionally biased region" description="Polar residues" evidence="8">
    <location>
        <begin position="206"/>
        <end position="216"/>
    </location>
</feature>
<dbReference type="FunFam" id="2.40.50.140:FF:000174">
    <property type="entry name" value="DNA replication licensing factor mcm10"/>
    <property type="match status" value="1"/>
</dbReference>
<dbReference type="GO" id="GO:0003688">
    <property type="term" value="F:DNA replication origin binding"/>
    <property type="evidence" value="ECO:0007669"/>
    <property type="project" value="TreeGrafter"/>
</dbReference>
<keyword evidence="5" id="KW-0863">Zinc-finger</keyword>
<evidence type="ECO:0000259" key="10">
    <source>
        <dbReference type="Pfam" id="PF22379"/>
    </source>
</evidence>
<sequence>MTSSKTNSSATKTGNSANSIRVTVRRRGNPGSPLKRSTTTPDLRSRAAQLLSDGIDDDEDEDEDEETLKLKLAAIEARLKLKQLQKSRAKSGTPAHAPHDEDSALARPGSAVSYSTQSHTYLSRSRAERSTQHDASLDDVQVPLSPTRRPTVSADPVSPRRYILGIDKGLKSRDVSLKRPPSSKGAGQSTATPGSRTLAGRDGWVSHSNKLLQTVTADHERGRPKSFSERMAESRSEEKLQKDRAERAERIRANRSTAFQIDKNEVEAFKTAAEAKKIESPRSPTRSRPNETFSREDVLRSYGKLKPSLKRSQTLPSVRHQDSDAEQKESRPYLHRRNLKSESEAHGFLPGSSQQSTNDESQEENGGDSSKFEAFSGLHMSNRILPHSFLTRTLEDKKVLRIPDLLRTVKGPSFELPEEIDTDYVVFGIVASKSEPRQIKSNKNASQKDADPFDDGLNNTNSYMVITLTDLKWTIDLFLFETAFPRYYRLSEGILVAILNPTIMPPPKNKTDTNKFSLAISSSDDTVLEVGYAQDLGFCKATRKDGKTCHAWVDGRKTEFCDFHVDLQVRKTQAGRMGVNNGPGMYGPGGRSGPRTGYFTAGGGNGGGKRPGQRNGLKPTGAQYDSGSQTLYYVAPAPKTFSRGGLGGGNIHRQQHPLGQSAASLIDADTDDPFIAAGRMGRGKDSKEERFRKRLADRQREKDITEKLITRTSGVGAEYLRARGNESVVPASRPSDAAKSQSTKAAGDRDSAATTLGLASLRKAAAVNLSPLKRAHDGGGDRALGSSAVKKTRFITSHGIKEAGRDSLGGKFEMVSTTHHDDDDDDDDDELDIV</sequence>
<evidence type="ECO:0000313" key="11">
    <source>
        <dbReference type="EMBL" id="RAL15552.1"/>
    </source>
</evidence>
<comment type="subcellular location">
    <subcellularLocation>
        <location evidence="1">Nucleus</location>
    </subcellularLocation>
</comment>
<feature type="region of interest" description="Disordered" evidence="8">
    <location>
        <begin position="272"/>
        <end position="373"/>
    </location>
</feature>
<evidence type="ECO:0000259" key="9">
    <source>
        <dbReference type="Pfam" id="PF09329"/>
    </source>
</evidence>
<keyword evidence="4" id="KW-0479">Metal-binding</keyword>
<evidence type="ECO:0000256" key="8">
    <source>
        <dbReference type="SAM" id="MobiDB-lite"/>
    </source>
</evidence>
<proteinExistence type="inferred from homology"/>
<feature type="compositionally biased region" description="Basic and acidic residues" evidence="8">
    <location>
        <begin position="125"/>
        <end position="136"/>
    </location>
</feature>
<dbReference type="GeneID" id="37204031"/>
<keyword evidence="3" id="KW-0235">DNA replication</keyword>
<gene>
    <name evidence="11" type="ORF">BO97DRAFT_468452</name>
</gene>
<keyword evidence="12" id="KW-1185">Reference proteome</keyword>
<feature type="compositionally biased region" description="Polar residues" evidence="8">
    <location>
        <begin position="185"/>
        <end position="195"/>
    </location>
</feature>
<dbReference type="InterPro" id="IPR012340">
    <property type="entry name" value="NA-bd_OB-fold"/>
</dbReference>
<feature type="compositionally biased region" description="Polar residues" evidence="8">
    <location>
        <begin position="282"/>
        <end position="292"/>
    </location>
</feature>
<feature type="region of interest" description="Disordered" evidence="8">
    <location>
        <begin position="725"/>
        <end position="751"/>
    </location>
</feature>
<dbReference type="AlphaFoldDB" id="A0A395I5P4"/>
<keyword evidence="7" id="KW-0539">Nucleus</keyword>
<feature type="compositionally biased region" description="Basic and acidic residues" evidence="8">
    <location>
        <begin position="319"/>
        <end position="332"/>
    </location>
</feature>
<dbReference type="Pfam" id="PF09329">
    <property type="entry name" value="zf-primase"/>
    <property type="match status" value="1"/>
</dbReference>
<feature type="domain" description="MCM10 OB-fold" evidence="10">
    <location>
        <begin position="459"/>
        <end position="523"/>
    </location>
</feature>
<keyword evidence="6" id="KW-0862">Zinc</keyword>
<reference evidence="11 12" key="1">
    <citation type="submission" date="2018-02" db="EMBL/GenBank/DDBJ databases">
        <title>The genomes of Aspergillus section Nigri reveals drivers in fungal speciation.</title>
        <authorList>
            <consortium name="DOE Joint Genome Institute"/>
            <person name="Vesth T.C."/>
            <person name="Nybo J."/>
            <person name="Theobald S."/>
            <person name="Brandl J."/>
            <person name="Frisvad J.C."/>
            <person name="Nielsen K.F."/>
            <person name="Lyhne E.K."/>
            <person name="Kogle M.E."/>
            <person name="Kuo A."/>
            <person name="Riley R."/>
            <person name="Clum A."/>
            <person name="Nolan M."/>
            <person name="Lipzen A."/>
            <person name="Salamov A."/>
            <person name="Henrissat B."/>
            <person name="Wiebenga A."/>
            <person name="De vries R.P."/>
            <person name="Grigoriev I.V."/>
            <person name="Mortensen U.H."/>
            <person name="Andersen M.R."/>
            <person name="Baker S.E."/>
        </authorList>
    </citation>
    <scope>NUCLEOTIDE SEQUENCE [LARGE SCALE GENOMIC DNA]</scope>
    <source>
        <strain evidence="11 12">CBS 101889</strain>
    </source>
</reference>
<dbReference type="GO" id="GO:0043596">
    <property type="term" value="C:nuclear replication fork"/>
    <property type="evidence" value="ECO:0007669"/>
    <property type="project" value="TreeGrafter"/>
</dbReference>
<feature type="compositionally biased region" description="Basic and acidic residues" evidence="8">
    <location>
        <begin position="168"/>
        <end position="177"/>
    </location>
</feature>
<dbReference type="PANTHER" id="PTHR13454:SF11">
    <property type="entry name" value="PROTEIN MCM10 HOMOLOG"/>
    <property type="match status" value="1"/>
</dbReference>
<dbReference type="InterPro" id="IPR015408">
    <property type="entry name" value="Znf_Mcm10/DnaG"/>
</dbReference>
<dbReference type="Proteomes" id="UP000248961">
    <property type="component" value="Unassembled WGS sequence"/>
</dbReference>
<dbReference type="RefSeq" id="XP_025554706.1">
    <property type="nucleotide sequence ID" value="XM_025699742.1"/>
</dbReference>
<evidence type="ECO:0000256" key="3">
    <source>
        <dbReference type="ARBA" id="ARBA00022705"/>
    </source>
</evidence>
<dbReference type="OrthoDB" id="273123at2759"/>
<evidence type="ECO:0000313" key="12">
    <source>
        <dbReference type="Proteomes" id="UP000248961"/>
    </source>
</evidence>
<feature type="region of interest" description="Disordered" evidence="8">
    <location>
        <begin position="799"/>
        <end position="834"/>
    </location>
</feature>
<feature type="region of interest" description="Disordered" evidence="8">
    <location>
        <begin position="1"/>
        <end position="66"/>
    </location>
</feature>
<dbReference type="GO" id="GO:0008270">
    <property type="term" value="F:zinc ion binding"/>
    <property type="evidence" value="ECO:0007669"/>
    <property type="project" value="UniProtKB-KW"/>
</dbReference>
<evidence type="ECO:0000256" key="4">
    <source>
        <dbReference type="ARBA" id="ARBA00022723"/>
    </source>
</evidence>
<feature type="compositionally biased region" description="Acidic residues" evidence="8">
    <location>
        <begin position="54"/>
        <end position="66"/>
    </location>
</feature>
<dbReference type="InterPro" id="IPR055065">
    <property type="entry name" value="OB_MCM10"/>
</dbReference>
<feature type="region of interest" description="Disordered" evidence="8">
    <location>
        <begin position="84"/>
        <end position="256"/>
    </location>
</feature>
<feature type="compositionally biased region" description="Acidic residues" evidence="8">
    <location>
        <begin position="822"/>
        <end position="834"/>
    </location>
</feature>
<organism evidence="11 12">
    <name type="scientific">Aspergillus homomorphus (strain CBS 101889)</name>
    <dbReference type="NCBI Taxonomy" id="1450537"/>
    <lineage>
        <taxon>Eukaryota</taxon>
        <taxon>Fungi</taxon>
        <taxon>Dikarya</taxon>
        <taxon>Ascomycota</taxon>
        <taxon>Pezizomycotina</taxon>
        <taxon>Eurotiomycetes</taxon>
        <taxon>Eurotiomycetidae</taxon>
        <taxon>Eurotiales</taxon>
        <taxon>Aspergillaceae</taxon>
        <taxon>Aspergillus</taxon>
        <taxon>Aspergillus subgen. Circumdati</taxon>
    </lineage>
</organism>
<dbReference type="VEuPathDB" id="FungiDB:BO97DRAFT_468452"/>
<comment type="similarity">
    <text evidence="2">Belongs to the MCM10 family.</text>
</comment>
<dbReference type="GO" id="GO:0003697">
    <property type="term" value="F:single-stranded DNA binding"/>
    <property type="evidence" value="ECO:0007669"/>
    <property type="project" value="InterPro"/>
</dbReference>
<evidence type="ECO:0000256" key="1">
    <source>
        <dbReference type="ARBA" id="ARBA00004123"/>
    </source>
</evidence>
<dbReference type="PANTHER" id="PTHR13454">
    <property type="entry name" value="PROTEIN MCM10 HOMOLOG"/>
    <property type="match status" value="1"/>
</dbReference>
<dbReference type="STRING" id="1450537.A0A395I5P4"/>
<evidence type="ECO:0000256" key="7">
    <source>
        <dbReference type="ARBA" id="ARBA00023242"/>
    </source>
</evidence>
<name>A0A395I5P4_ASPHC</name>
<evidence type="ECO:0000256" key="5">
    <source>
        <dbReference type="ARBA" id="ARBA00022771"/>
    </source>
</evidence>
<feature type="compositionally biased region" description="Basic and acidic residues" evidence="8">
    <location>
        <begin position="217"/>
        <end position="252"/>
    </location>
</feature>
<protein>
    <submittedName>
        <fullName evidence="11">Uncharacterized protein</fullName>
    </submittedName>
</protein>